<comment type="caution">
    <text evidence="1">The sequence shown here is derived from an EMBL/GenBank/DDBJ whole genome shotgun (WGS) entry which is preliminary data.</text>
</comment>
<gene>
    <name evidence="1" type="ORF">L1987_30293</name>
</gene>
<accession>A0ACB9I1T2</accession>
<reference evidence="2" key="1">
    <citation type="journal article" date="2022" name="Mol. Ecol. Resour.">
        <title>The genomes of chicory, endive, great burdock and yacon provide insights into Asteraceae palaeo-polyploidization history and plant inulin production.</title>
        <authorList>
            <person name="Fan W."/>
            <person name="Wang S."/>
            <person name="Wang H."/>
            <person name="Wang A."/>
            <person name="Jiang F."/>
            <person name="Liu H."/>
            <person name="Zhao H."/>
            <person name="Xu D."/>
            <person name="Zhang Y."/>
        </authorList>
    </citation>
    <scope>NUCLEOTIDE SEQUENCE [LARGE SCALE GENOMIC DNA]</scope>
    <source>
        <strain evidence="2">cv. Yunnan</strain>
    </source>
</reference>
<name>A0ACB9I1T2_9ASTR</name>
<evidence type="ECO:0000313" key="1">
    <source>
        <dbReference type="EMBL" id="KAI3802163.1"/>
    </source>
</evidence>
<dbReference type="Proteomes" id="UP001056120">
    <property type="component" value="Linkage Group LG10"/>
</dbReference>
<proteinExistence type="predicted"/>
<dbReference type="EMBL" id="CM042027">
    <property type="protein sequence ID" value="KAI3802163.1"/>
    <property type="molecule type" value="Genomic_DNA"/>
</dbReference>
<organism evidence="1 2">
    <name type="scientific">Smallanthus sonchifolius</name>
    <dbReference type="NCBI Taxonomy" id="185202"/>
    <lineage>
        <taxon>Eukaryota</taxon>
        <taxon>Viridiplantae</taxon>
        <taxon>Streptophyta</taxon>
        <taxon>Embryophyta</taxon>
        <taxon>Tracheophyta</taxon>
        <taxon>Spermatophyta</taxon>
        <taxon>Magnoliopsida</taxon>
        <taxon>eudicotyledons</taxon>
        <taxon>Gunneridae</taxon>
        <taxon>Pentapetalae</taxon>
        <taxon>asterids</taxon>
        <taxon>campanulids</taxon>
        <taxon>Asterales</taxon>
        <taxon>Asteraceae</taxon>
        <taxon>Asteroideae</taxon>
        <taxon>Heliantheae alliance</taxon>
        <taxon>Millerieae</taxon>
        <taxon>Smallanthus</taxon>
    </lineage>
</organism>
<protein>
    <submittedName>
        <fullName evidence="1">Uncharacterized protein</fullName>
    </submittedName>
</protein>
<sequence>MPCDDYRALKEPGGDSNTPPLTFRSVLLQNLCRIAEMEEPIGQVLKRTEKSCPLGVLLIAFESRLDALVQIASLAIRSGNGLLLKGGKEAKRSNAILHK</sequence>
<reference evidence="1 2" key="2">
    <citation type="journal article" date="2022" name="Mol. Ecol. Resour.">
        <title>The genomes of chicory, endive, great burdock and yacon provide insights into Asteraceae paleo-polyploidization history and plant inulin production.</title>
        <authorList>
            <person name="Fan W."/>
            <person name="Wang S."/>
            <person name="Wang H."/>
            <person name="Wang A."/>
            <person name="Jiang F."/>
            <person name="Liu H."/>
            <person name="Zhao H."/>
            <person name="Xu D."/>
            <person name="Zhang Y."/>
        </authorList>
    </citation>
    <scope>NUCLEOTIDE SEQUENCE [LARGE SCALE GENOMIC DNA]</scope>
    <source>
        <strain evidence="2">cv. Yunnan</strain>
        <tissue evidence="1">Leaves</tissue>
    </source>
</reference>
<evidence type="ECO:0000313" key="2">
    <source>
        <dbReference type="Proteomes" id="UP001056120"/>
    </source>
</evidence>
<keyword evidence="2" id="KW-1185">Reference proteome</keyword>